<proteinExistence type="predicted"/>
<evidence type="ECO:0000313" key="3">
    <source>
        <dbReference type="Proteomes" id="UP000237274"/>
    </source>
</evidence>
<dbReference type="AlphaFoldDB" id="A0ABD6VL01"/>
<accession>A0ABD6VL01</accession>
<dbReference type="EMBL" id="MTAO01000034">
    <property type="protein sequence ID" value="POE21953.1"/>
    <property type="molecule type" value="Genomic_DNA"/>
</dbReference>
<reference evidence="2 3" key="1">
    <citation type="submission" date="2017-01" db="EMBL/GenBank/DDBJ databases">
        <title>Comparative Genomics of 38 Pectobacterium strains comprising three species revealed the characteristics of Pectobacterium carotovorum.</title>
        <authorList>
            <person name="Xie H."/>
            <person name="Ma Y."/>
            <person name="Li X."/>
        </authorList>
    </citation>
    <scope>NUCLEOTIDE SEQUENCE [LARGE SCALE GENOMIC DNA]</scope>
    <source>
        <strain evidence="2 3">Q142</strain>
    </source>
</reference>
<organism evidence="2 3">
    <name type="scientific">Pectobacterium odoriferum</name>
    <dbReference type="NCBI Taxonomy" id="78398"/>
    <lineage>
        <taxon>Bacteria</taxon>
        <taxon>Pseudomonadati</taxon>
        <taxon>Pseudomonadota</taxon>
        <taxon>Gammaproteobacteria</taxon>
        <taxon>Enterobacterales</taxon>
        <taxon>Pectobacteriaceae</taxon>
        <taxon>Pectobacterium</taxon>
    </lineage>
</organism>
<evidence type="ECO:0000259" key="1">
    <source>
        <dbReference type="Pfam" id="PF08808"/>
    </source>
</evidence>
<dbReference type="Pfam" id="PF08808">
    <property type="entry name" value="RES"/>
    <property type="match status" value="1"/>
</dbReference>
<feature type="domain" description="RES" evidence="1">
    <location>
        <begin position="78"/>
        <end position="185"/>
    </location>
</feature>
<comment type="caution">
    <text evidence="2">The sequence shown here is derived from an EMBL/GenBank/DDBJ whole genome shotgun (WGS) entry which is preliminary data.</text>
</comment>
<evidence type="ECO:0000313" key="2">
    <source>
        <dbReference type="EMBL" id="POE21953.1"/>
    </source>
</evidence>
<gene>
    <name evidence="2" type="ORF">BV926_22585</name>
</gene>
<sequence length="298" mass="34519">MFENFDSSIGVEGYYKIIRSKFFPNEEPDSFNIAGFNAEEQIFRKGAVFSRVRKLSSNDVSRFFNGDISISDFYPPKSHIHEIRTGRFNSMDKSVLYVADHPYIAIQECEIKENDFFLLTFLSLNKDMCFLHIKENKGGLSDLLFHLFKAKDKRFYPVINLVYDDLLSFDKYQGIAYDSVKVNAGYVHSLWGKINSVKNIAISNDYMNHVSLKASWLEHYCVDDSVLECAIFTPLSNKKKNKLNKIFCKVDKNKFINLSNEIKEEMQSNELRNKILLDKGNVSSFDKPPVLLVNKKPY</sequence>
<name>A0ABD6VL01_9GAMM</name>
<dbReference type="Proteomes" id="UP000237274">
    <property type="component" value="Unassembled WGS sequence"/>
</dbReference>
<protein>
    <recommendedName>
        <fullName evidence="1">RES domain-containing protein</fullName>
    </recommendedName>
</protein>
<dbReference type="InterPro" id="IPR014914">
    <property type="entry name" value="RES_dom"/>
</dbReference>
<dbReference type="RefSeq" id="WP_219729138.1">
    <property type="nucleotide sequence ID" value="NZ_MTAH01000033.1"/>
</dbReference>